<reference evidence="1" key="1">
    <citation type="journal article" date="2020" name="Nature">
        <title>Giant virus diversity and host interactions through global metagenomics.</title>
        <authorList>
            <person name="Schulz F."/>
            <person name="Roux S."/>
            <person name="Paez-Espino D."/>
            <person name="Jungbluth S."/>
            <person name="Walsh D.A."/>
            <person name="Denef V.J."/>
            <person name="McMahon K.D."/>
            <person name="Konstantinidis K.T."/>
            <person name="Eloe-Fadrosh E.A."/>
            <person name="Kyrpides N.C."/>
            <person name="Woyke T."/>
        </authorList>
    </citation>
    <scope>NUCLEOTIDE SEQUENCE</scope>
    <source>
        <strain evidence="1">GVMAG-S-ERX556101-89</strain>
    </source>
</reference>
<organism evidence="1">
    <name type="scientific">viral metagenome</name>
    <dbReference type="NCBI Taxonomy" id="1070528"/>
    <lineage>
        <taxon>unclassified sequences</taxon>
        <taxon>metagenomes</taxon>
        <taxon>organismal metagenomes</taxon>
    </lineage>
</organism>
<accession>A0A6C0FCA6</accession>
<evidence type="ECO:0000313" key="1">
    <source>
        <dbReference type="EMBL" id="QHT38253.1"/>
    </source>
</evidence>
<dbReference type="EMBL" id="MN738829">
    <property type="protein sequence ID" value="QHT38253.1"/>
    <property type="molecule type" value="Genomic_DNA"/>
</dbReference>
<name>A0A6C0FCA6_9ZZZZ</name>
<protein>
    <submittedName>
        <fullName evidence="1">Uncharacterized protein</fullName>
    </submittedName>
</protein>
<proteinExistence type="predicted"/>
<dbReference type="AlphaFoldDB" id="A0A6C0FCA6"/>
<sequence length="146" mass="17912">MTLEYFEYEDRDYYAYSIYDHEKKGWISKERVPKENVLYLMRSIREFVKKNNMPFRVFPISNERICVRNCVEILESKDRVLYKSILKTTNMYRYSNPVWDLKALCYYFYECDDIIDVSFDKNKIKEAFQKYAQIYENVVWSDSLIV</sequence>